<evidence type="ECO:0000256" key="1">
    <source>
        <dbReference type="SAM" id="MobiDB-lite"/>
    </source>
</evidence>
<proteinExistence type="predicted"/>
<dbReference type="EMBL" id="JAHYIQ010000004">
    <property type="protein sequence ID" value="KAK1132590.1"/>
    <property type="molecule type" value="Genomic_DNA"/>
</dbReference>
<feature type="region of interest" description="Disordered" evidence="1">
    <location>
        <begin position="1"/>
        <end position="29"/>
    </location>
</feature>
<feature type="compositionally biased region" description="Polar residues" evidence="1">
    <location>
        <begin position="12"/>
        <end position="29"/>
    </location>
</feature>
<dbReference type="Proteomes" id="UP001177670">
    <property type="component" value="Unassembled WGS sequence"/>
</dbReference>
<evidence type="ECO:0000313" key="3">
    <source>
        <dbReference type="Proteomes" id="UP001177670"/>
    </source>
</evidence>
<organism evidence="2 3">
    <name type="scientific">Melipona bicolor</name>
    <dbReference type="NCBI Taxonomy" id="60889"/>
    <lineage>
        <taxon>Eukaryota</taxon>
        <taxon>Metazoa</taxon>
        <taxon>Ecdysozoa</taxon>
        <taxon>Arthropoda</taxon>
        <taxon>Hexapoda</taxon>
        <taxon>Insecta</taxon>
        <taxon>Pterygota</taxon>
        <taxon>Neoptera</taxon>
        <taxon>Endopterygota</taxon>
        <taxon>Hymenoptera</taxon>
        <taxon>Apocrita</taxon>
        <taxon>Aculeata</taxon>
        <taxon>Apoidea</taxon>
        <taxon>Anthophila</taxon>
        <taxon>Apidae</taxon>
        <taxon>Melipona</taxon>
    </lineage>
</organism>
<accession>A0AA40G8B6</accession>
<reference evidence="2" key="1">
    <citation type="submission" date="2021-10" db="EMBL/GenBank/DDBJ databases">
        <title>Melipona bicolor Genome sequencing and assembly.</title>
        <authorList>
            <person name="Araujo N.S."/>
            <person name="Arias M.C."/>
        </authorList>
    </citation>
    <scope>NUCLEOTIDE SEQUENCE</scope>
    <source>
        <strain evidence="2">USP_2M_L1-L4_2017</strain>
        <tissue evidence="2">Whole body</tissue>
    </source>
</reference>
<evidence type="ECO:0000313" key="2">
    <source>
        <dbReference type="EMBL" id="KAK1132590.1"/>
    </source>
</evidence>
<sequence>MQTEENARVLSSGDTGPSEGTLSPSDSSVRLSFRDTCQIEKYEHPSLANPLQEASLDLIRCRNTLYLLLAIVFLRHLCARDKSVVSVGNLEFNLSFPAMEYPWTRIESSRSQGIAEGSRLESRECKIYPCFLPSSGSSLAYTEII</sequence>
<dbReference type="AlphaFoldDB" id="A0AA40G8B6"/>
<keyword evidence="3" id="KW-1185">Reference proteome</keyword>
<comment type="caution">
    <text evidence="2">The sequence shown here is derived from an EMBL/GenBank/DDBJ whole genome shotgun (WGS) entry which is preliminary data.</text>
</comment>
<name>A0AA40G8B6_9HYME</name>
<gene>
    <name evidence="2" type="ORF">K0M31_013975</name>
</gene>
<protein>
    <submittedName>
        <fullName evidence="2">Uncharacterized protein</fullName>
    </submittedName>
</protein>